<dbReference type="EC" id="3.4.24.-" evidence="2"/>
<reference evidence="2 3" key="1">
    <citation type="submission" date="2010-08" db="EMBL/GenBank/DDBJ databases">
        <authorList>
            <person name="Weinstock G."/>
            <person name="Sodergren E."/>
            <person name="Clifton S."/>
            <person name="Fulton L."/>
            <person name="Fulton B."/>
            <person name="Courtney L."/>
            <person name="Fronick C."/>
            <person name="Harrison M."/>
            <person name="Strong C."/>
            <person name="Farmer C."/>
            <person name="Delahaunty K."/>
            <person name="Markovic C."/>
            <person name="Hall O."/>
            <person name="Minx P."/>
            <person name="Tomlinson C."/>
            <person name="Mitreva M."/>
            <person name="Hou S."/>
            <person name="Chen J."/>
            <person name="Wollam A."/>
            <person name="Pepin K.H."/>
            <person name="Johnson M."/>
            <person name="Bhonagiri V."/>
            <person name="Zhang X."/>
            <person name="Suruliraj S."/>
            <person name="Warren W."/>
            <person name="Chinwalla A."/>
            <person name="Mardis E.R."/>
            <person name="Wilson R.K."/>
        </authorList>
    </citation>
    <scope>NUCLEOTIDE SEQUENCE [LARGE SCALE GENOMIC DNA]</scope>
    <source>
        <strain evidence="2 3">F0399</strain>
    </source>
</reference>
<dbReference type="RefSeq" id="WP_009349928.1">
    <property type="nucleotide sequence ID" value="NZ_GL638136.1"/>
</dbReference>
<dbReference type="InterPro" id="IPR011765">
    <property type="entry name" value="Pept_M16_N"/>
</dbReference>
<feature type="domain" description="Peptidase M16C associated" evidence="1">
    <location>
        <begin position="462"/>
        <end position="711"/>
    </location>
</feature>
<dbReference type="GO" id="GO:0004222">
    <property type="term" value="F:metalloendopeptidase activity"/>
    <property type="evidence" value="ECO:0007669"/>
    <property type="project" value="TreeGrafter"/>
</dbReference>
<dbReference type="SMART" id="SM01264">
    <property type="entry name" value="M16C_associated"/>
    <property type="match status" value="1"/>
</dbReference>
<dbReference type="PANTHER" id="PTHR43016:SF13">
    <property type="entry name" value="PRESEQUENCE PROTEASE, MITOCHONDRIAL"/>
    <property type="match status" value="1"/>
</dbReference>
<name>E7N2P9_9FIRM</name>
<dbReference type="SUPFAM" id="SSF63411">
    <property type="entry name" value="LuxS/MPP-like metallohydrolase"/>
    <property type="match status" value="4"/>
</dbReference>
<keyword evidence="3" id="KW-1185">Reference proteome</keyword>
<dbReference type="Pfam" id="PF08367">
    <property type="entry name" value="M16C_assoc"/>
    <property type="match status" value="1"/>
</dbReference>
<dbReference type="GO" id="GO:0016485">
    <property type="term" value="P:protein processing"/>
    <property type="evidence" value="ECO:0007669"/>
    <property type="project" value="TreeGrafter"/>
</dbReference>
<accession>E7N2P9</accession>
<dbReference type="InterPro" id="IPR011249">
    <property type="entry name" value="Metalloenz_LuxS/M16"/>
</dbReference>
<evidence type="ECO:0000259" key="1">
    <source>
        <dbReference type="SMART" id="SM01264"/>
    </source>
</evidence>
<dbReference type="Pfam" id="PF00675">
    <property type="entry name" value="Peptidase_M16"/>
    <property type="match status" value="1"/>
</dbReference>
<dbReference type="HOGENOM" id="CLU_009165_1_0_9"/>
<evidence type="ECO:0000313" key="2">
    <source>
        <dbReference type="EMBL" id="EFW29460.1"/>
    </source>
</evidence>
<dbReference type="Pfam" id="PF05193">
    <property type="entry name" value="Peptidase_M16_C"/>
    <property type="match status" value="1"/>
</dbReference>
<dbReference type="Proteomes" id="UP000004633">
    <property type="component" value="Unassembled WGS sequence"/>
</dbReference>
<dbReference type="GO" id="GO:0046872">
    <property type="term" value="F:metal ion binding"/>
    <property type="evidence" value="ECO:0007669"/>
    <property type="project" value="InterPro"/>
</dbReference>
<evidence type="ECO:0000313" key="3">
    <source>
        <dbReference type="Proteomes" id="UP000004633"/>
    </source>
</evidence>
<comment type="caution">
    <text evidence="2">The sequence shown here is derived from an EMBL/GenBank/DDBJ whole genome shotgun (WGS) entry which is preliminary data.</text>
</comment>
<dbReference type="STRING" id="749551.HMPREF9555_01270"/>
<keyword evidence="2" id="KW-0378">Hydrolase</keyword>
<dbReference type="EMBL" id="AECV01000023">
    <property type="protein sequence ID" value="EFW29460.1"/>
    <property type="molecule type" value="Genomic_DNA"/>
</dbReference>
<dbReference type="Pfam" id="PF22516">
    <property type="entry name" value="PreP_C"/>
    <property type="match status" value="1"/>
</dbReference>
<dbReference type="PANTHER" id="PTHR43016">
    <property type="entry name" value="PRESEQUENCE PROTEASE"/>
    <property type="match status" value="1"/>
</dbReference>
<proteinExistence type="predicted"/>
<dbReference type="InterPro" id="IPR013578">
    <property type="entry name" value="Peptidase_M16C_assoc"/>
</dbReference>
<sequence>MKIDDIVHGFRLIGVSQIKETNGTGYTFVHEKTGARLFFLETPDDNKVFSISFRTPPTDDTGVAHIIEHSVLCGSRKYPLKEPFVELVKGSLNTFLNAMTFPDKTMYPVASRNARDFQNLMDVYLDAVFYPAMRENPQVLMQEGWHYELDDAGAPLRYSGVVYNEMKGALSAPDDLLGSRIMAALYPDTTYGCESGGDPDAIPSLTREMFLDFHARYYHPSNSYIYLYGDVDIEEKLTYLDREYLSYFDRIPVLSRIERQAPFPACVTKEHFYPVGAEDSLEENAFLSLSWVIGDTADMKRVMAIQILDHALLRMQGAPLRQALIDAGLGRDVDSNYESDVLQPFFSIVVSKSETARADAFVHVIKETLTKLADGGLDRTLIRAALNTIEFRLRESDFGTSPKGLIYGIRMMKMWLYDGAPETYLHYEDALRDLKDGLEKGYFEQLIREAFLENTHEALVTLAPSRTVGREREAAQEKILAEKKAAMSAADIARVIEDCAALKAAQEAPDTAEALATIPILSRSDIRPDAEPLPLEVRDIAGTKILYADIETSGIVYLNFYFSLAAVAQSDLPYAYLLAEMFGAVDTARRSYADLAVQRNLYTGGIGGDIVAYTRAGEPDSLAPRYKLRAKVLRENLPRLLDLLTEMMTESDYSGAKRVRELIDEDKTGMELSLQRAANQVVASRIAAYLMPSGRYAETGGLPFHDFLSAFQENFDARHAEMQAAFAHILPQIFNRNDLMIGITAPAAVYDEIAAQLAAFQEKLSQEKFPAASYTWEIAARNEGLTTQSRVQYVAKGANFIKLGHRYTGALRVLETLLRYDYFWTRIRVQGGAYGAMTQFNRNGFMVLASYRDPNLAETFRIFDETADYIRAFDASDREMDKFIIGTMSGVDAPLTPQMKGDMAATFYLRGITQEDRQRARDEILTATQADIRALAPLIEDAMRADVRCVLGGEEKLKENAALFGEVRPALHI</sequence>
<dbReference type="FunFam" id="3.30.830.10:FF:000034">
    <property type="entry name" value="presequence protease 1, chloroplastic/mitochondrial"/>
    <property type="match status" value="1"/>
</dbReference>
<dbReference type="InterPro" id="IPR007863">
    <property type="entry name" value="Peptidase_M16_C"/>
</dbReference>
<protein>
    <submittedName>
        <fullName evidence="2">Peptidase M16 inactive domain protein</fullName>
        <ecNumber evidence="2">3.4.24.-</ecNumber>
    </submittedName>
</protein>
<gene>
    <name evidence="2" type="ORF">HMPREF9555_01270</name>
</gene>
<organism evidence="2 3">
    <name type="scientific">Selenomonas artemidis F0399</name>
    <dbReference type="NCBI Taxonomy" id="749551"/>
    <lineage>
        <taxon>Bacteria</taxon>
        <taxon>Bacillati</taxon>
        <taxon>Bacillota</taxon>
        <taxon>Negativicutes</taxon>
        <taxon>Selenomonadales</taxon>
        <taxon>Selenomonadaceae</taxon>
        <taxon>Selenomonas</taxon>
    </lineage>
</organism>
<dbReference type="InterPro" id="IPR055130">
    <property type="entry name" value="PreP_C"/>
</dbReference>
<dbReference type="AlphaFoldDB" id="E7N2P9"/>
<dbReference type="Gene3D" id="3.30.830.10">
    <property type="entry name" value="Metalloenzyme, LuxS/M16 peptidase-like"/>
    <property type="match status" value="4"/>
</dbReference>